<dbReference type="InterPro" id="IPR000055">
    <property type="entry name" value="Restrct_endonuc_typeI_TRD"/>
</dbReference>
<accession>A0ABX3FAA3</accession>
<keyword evidence="6" id="KW-1185">Reference proteome</keyword>
<protein>
    <submittedName>
        <fullName evidence="5">Restriction endonuclease subunit S</fullName>
    </submittedName>
</protein>
<dbReference type="InterPro" id="IPR044946">
    <property type="entry name" value="Restrct_endonuc_typeI_TRD_sf"/>
</dbReference>
<dbReference type="Proteomes" id="UP000186206">
    <property type="component" value="Unassembled WGS sequence"/>
</dbReference>
<keyword evidence="5" id="KW-0378">Hydrolase</keyword>
<keyword evidence="5" id="KW-0540">Nuclease</keyword>
<proteinExistence type="inferred from homology"/>
<evidence type="ECO:0000256" key="3">
    <source>
        <dbReference type="ARBA" id="ARBA00023125"/>
    </source>
</evidence>
<dbReference type="Gene3D" id="3.90.220.20">
    <property type="entry name" value="DNA methylase specificity domains"/>
    <property type="match status" value="2"/>
</dbReference>
<keyword evidence="3" id="KW-0238">DNA-binding</keyword>
<dbReference type="GO" id="GO:0004519">
    <property type="term" value="F:endonuclease activity"/>
    <property type="evidence" value="ECO:0007669"/>
    <property type="project" value="UniProtKB-KW"/>
</dbReference>
<comment type="caution">
    <text evidence="5">The sequence shown here is derived from an EMBL/GenBank/DDBJ whole genome shotgun (WGS) entry which is preliminary data.</text>
</comment>
<reference evidence="5 6" key="1">
    <citation type="submission" date="2016-09" db="EMBL/GenBank/DDBJ databases">
        <title>Genomic Taxonomy of the Vibrionaceae.</title>
        <authorList>
            <person name="Gonzalez-Castillo A."/>
            <person name="Gomez-Gil B."/>
            <person name="Enciso-Ibarra K."/>
        </authorList>
    </citation>
    <scope>NUCLEOTIDE SEQUENCE [LARGE SCALE GENOMIC DNA]</scope>
    <source>
        <strain evidence="5 6">CAIM 1731</strain>
    </source>
</reference>
<evidence type="ECO:0000256" key="1">
    <source>
        <dbReference type="ARBA" id="ARBA00010923"/>
    </source>
</evidence>
<sequence>MTSKTTCVALEDAVEALIDYRGKTPKKTLSGVPLITAKVIKNGEILEPNEFIAPENYDSWMVRGLPKTGDVVLTVEAPLGQVAQLEDSYVALAQRVVTLRGKKGVLDNTYLKYLLMSSQMQSALDGRSSGSTVKGIKQSELRKLELELPDINVQEKIATILGSLDGKIAINKSMNQTLEKIAQRIFKSWFIDFDPVRANKEGVAFDGLSPQIQALFPSEFEESELGMIPKTWGVSSLSERVNINPKRTLKKGIVTHHIDMKALPTSSMSISEVAEKEFKSGTKFQNHDTLLARITPCLENGKTAYVNCIPENEIAWGSTEFIVMNPKLKFFREYVYLLARTEELRAYAIKNMTGTSGRQRVSGALVGEYLIVNPSDSIVEEFHRIAEPLFSKIAENTKSTVVLEKIRDRLLPKLISGQITVGEAQKELAEAI</sequence>
<evidence type="ECO:0000313" key="5">
    <source>
        <dbReference type="EMBL" id="OLQ85979.1"/>
    </source>
</evidence>
<dbReference type="PANTHER" id="PTHR30408">
    <property type="entry name" value="TYPE-1 RESTRICTION ENZYME ECOKI SPECIFICITY PROTEIN"/>
    <property type="match status" value="1"/>
</dbReference>
<comment type="similarity">
    <text evidence="1">Belongs to the type-I restriction system S methylase family.</text>
</comment>
<evidence type="ECO:0000259" key="4">
    <source>
        <dbReference type="Pfam" id="PF01420"/>
    </source>
</evidence>
<gene>
    <name evidence="5" type="ORF">BIY21_18620</name>
</gene>
<dbReference type="RefSeq" id="WP_075652251.1">
    <property type="nucleotide sequence ID" value="NZ_AP019657.1"/>
</dbReference>
<dbReference type="EMBL" id="MJMI01000137">
    <property type="protein sequence ID" value="OLQ85979.1"/>
    <property type="molecule type" value="Genomic_DNA"/>
</dbReference>
<dbReference type="CDD" id="cd17260">
    <property type="entry name" value="RMtype1_S_EcoEI-TRD1-CR1_like"/>
    <property type="match status" value="1"/>
</dbReference>
<dbReference type="InterPro" id="IPR052021">
    <property type="entry name" value="Type-I_RS_S_subunit"/>
</dbReference>
<dbReference type="PANTHER" id="PTHR30408:SF13">
    <property type="entry name" value="TYPE I RESTRICTION ENZYME HINDI SPECIFICITY SUBUNIT"/>
    <property type="match status" value="1"/>
</dbReference>
<evidence type="ECO:0000313" key="6">
    <source>
        <dbReference type="Proteomes" id="UP000186206"/>
    </source>
</evidence>
<name>A0ABX3FAA3_9VIBR</name>
<evidence type="ECO:0000256" key="2">
    <source>
        <dbReference type="ARBA" id="ARBA00022747"/>
    </source>
</evidence>
<dbReference type="Pfam" id="PF01420">
    <property type="entry name" value="Methylase_S"/>
    <property type="match status" value="1"/>
</dbReference>
<keyword evidence="2" id="KW-0680">Restriction system</keyword>
<dbReference type="SUPFAM" id="SSF116734">
    <property type="entry name" value="DNA methylase specificity domain"/>
    <property type="match status" value="2"/>
</dbReference>
<keyword evidence="5" id="KW-0255">Endonuclease</keyword>
<organism evidence="5 6">
    <name type="scientific">Vibrio ponticus</name>
    <dbReference type="NCBI Taxonomy" id="265668"/>
    <lineage>
        <taxon>Bacteria</taxon>
        <taxon>Pseudomonadati</taxon>
        <taxon>Pseudomonadota</taxon>
        <taxon>Gammaproteobacteria</taxon>
        <taxon>Vibrionales</taxon>
        <taxon>Vibrionaceae</taxon>
        <taxon>Vibrio</taxon>
    </lineage>
</organism>
<feature type="domain" description="Type I restriction modification DNA specificity" evidence="4">
    <location>
        <begin position="66"/>
        <end position="180"/>
    </location>
</feature>